<dbReference type="VEuPathDB" id="FungiDB:PHYBLDRAFT_67548"/>
<dbReference type="GeneID" id="29002719"/>
<dbReference type="AlphaFoldDB" id="A0A162U9B7"/>
<reference evidence="2" key="1">
    <citation type="submission" date="2015-06" db="EMBL/GenBank/DDBJ databases">
        <title>Expansion of signal transduction pathways in fungi by whole-genome duplication.</title>
        <authorList>
            <consortium name="DOE Joint Genome Institute"/>
            <person name="Corrochano L.M."/>
            <person name="Kuo A."/>
            <person name="Marcet-Houben M."/>
            <person name="Polaino S."/>
            <person name="Salamov A."/>
            <person name="Villalobos J.M."/>
            <person name="Alvarez M.I."/>
            <person name="Avalos J."/>
            <person name="Benito E.P."/>
            <person name="Benoit I."/>
            <person name="Burger G."/>
            <person name="Camino L.P."/>
            <person name="Canovas D."/>
            <person name="Cerda-Olmedo E."/>
            <person name="Cheng J.-F."/>
            <person name="Dominguez A."/>
            <person name="Elias M."/>
            <person name="Eslava A.P."/>
            <person name="Glaser F."/>
            <person name="Grimwood J."/>
            <person name="Gutierrez G."/>
            <person name="Heitman J."/>
            <person name="Henrissat B."/>
            <person name="Iturriaga E.A."/>
            <person name="Lang B.F."/>
            <person name="Lavin J.L."/>
            <person name="Lee S."/>
            <person name="Li W."/>
            <person name="Lindquist E."/>
            <person name="Lopez-Garcia S."/>
            <person name="Luque E.M."/>
            <person name="Marcos A.T."/>
            <person name="Martin J."/>
            <person name="McCluskey K."/>
            <person name="Medina H.R."/>
            <person name="Miralles-Duran A."/>
            <person name="Miyazaki A."/>
            <person name="Munoz-Torres E."/>
            <person name="Oguiza J.A."/>
            <person name="Ohm R."/>
            <person name="Olmedo M."/>
            <person name="Orejas M."/>
            <person name="Ortiz-Castellanos L."/>
            <person name="Pisabarro A.G."/>
            <person name="Rodriguez-Romero J."/>
            <person name="Ruiz-Herrera J."/>
            <person name="Ruiz-Vazquez R."/>
            <person name="Sanz C."/>
            <person name="Schackwitz W."/>
            <person name="Schmutz J."/>
            <person name="Shahriari M."/>
            <person name="Shelest E."/>
            <person name="Silva-Franco F."/>
            <person name="Soanes D."/>
            <person name="Syed K."/>
            <person name="Tagua V.G."/>
            <person name="Talbot N.J."/>
            <person name="Thon M."/>
            <person name="De vries R.P."/>
            <person name="Wiebenga A."/>
            <person name="Yadav J.S."/>
            <person name="Braun E.L."/>
            <person name="Baker S."/>
            <person name="Garre V."/>
            <person name="Horwitz B."/>
            <person name="Torres-Martinez S."/>
            <person name="Idnurm A."/>
            <person name="Herrera-Estrella A."/>
            <person name="Gabaldon T."/>
            <person name="Grigoriev I.V."/>
        </authorList>
    </citation>
    <scope>NUCLEOTIDE SEQUENCE [LARGE SCALE GENOMIC DNA]</scope>
    <source>
        <strain evidence="2">NRRL 1555(-)</strain>
    </source>
</reference>
<organism evidence="1 2">
    <name type="scientific">Phycomyces blakesleeanus (strain ATCC 8743b / DSM 1359 / FGSC 10004 / NBRC 33097 / NRRL 1555)</name>
    <dbReference type="NCBI Taxonomy" id="763407"/>
    <lineage>
        <taxon>Eukaryota</taxon>
        <taxon>Fungi</taxon>
        <taxon>Fungi incertae sedis</taxon>
        <taxon>Mucoromycota</taxon>
        <taxon>Mucoromycotina</taxon>
        <taxon>Mucoromycetes</taxon>
        <taxon>Mucorales</taxon>
        <taxon>Phycomycetaceae</taxon>
        <taxon>Phycomyces</taxon>
    </lineage>
</organism>
<keyword evidence="2" id="KW-1185">Reference proteome</keyword>
<evidence type="ECO:0000313" key="2">
    <source>
        <dbReference type="Proteomes" id="UP000077315"/>
    </source>
</evidence>
<dbReference type="InParanoid" id="A0A162U9B7"/>
<dbReference type="RefSeq" id="XP_018292572.1">
    <property type="nucleotide sequence ID" value="XM_018441813.1"/>
</dbReference>
<accession>A0A162U9B7</accession>
<dbReference type="Proteomes" id="UP000077315">
    <property type="component" value="Unassembled WGS sequence"/>
</dbReference>
<evidence type="ECO:0000313" key="1">
    <source>
        <dbReference type="EMBL" id="OAD74532.1"/>
    </source>
</evidence>
<protein>
    <submittedName>
        <fullName evidence="1">Uncharacterized protein</fullName>
    </submittedName>
</protein>
<proteinExistence type="predicted"/>
<dbReference type="EMBL" id="KV440979">
    <property type="protein sequence ID" value="OAD74532.1"/>
    <property type="molecule type" value="Genomic_DNA"/>
</dbReference>
<sequence length="146" mass="16926">MPQIPHLIYQTKSKSLQKYRHTAFIRKHALTSSIIKQDKKMYCCNIISVYILESVSTAQSICSIMKQYRAWLERQCVPDVLGLANLKSLFRKFGRQSVRSSQVWFGLVWSGHVRSGQVRYVLNTVKTTSTVKARYSDIRYSDSDKI</sequence>
<gene>
    <name evidence="1" type="ORF">PHYBLDRAFT_67548</name>
</gene>
<name>A0A162U9B7_PHYB8</name>